<name>A0A2T0LNE0_9PSEU</name>
<dbReference type="PROSITE" id="PS51464">
    <property type="entry name" value="SIS"/>
    <property type="match status" value="1"/>
</dbReference>
<dbReference type="AlphaFoldDB" id="A0A2T0LNE0"/>
<organism evidence="2 3">
    <name type="scientific">Prauserella shujinwangii</name>
    <dbReference type="NCBI Taxonomy" id="1453103"/>
    <lineage>
        <taxon>Bacteria</taxon>
        <taxon>Bacillati</taxon>
        <taxon>Actinomycetota</taxon>
        <taxon>Actinomycetes</taxon>
        <taxon>Pseudonocardiales</taxon>
        <taxon>Pseudonocardiaceae</taxon>
        <taxon>Prauserella</taxon>
    </lineage>
</organism>
<dbReference type="Pfam" id="PF13580">
    <property type="entry name" value="SIS_2"/>
    <property type="match status" value="1"/>
</dbReference>
<sequence length="239" mass="24870">MRDAVRALLDDIDNRRDTITEAADLMLTAVDGGGLVHAAGAGHSLAMVCETFYRAGGLAAVRPLWDPEILPLAGARRSSVAEREPGRGRAVVAAAAPTPSDVVVVFSTSGRNPYPVEVAQEALARKVPVIAVTSLPASAAASDRTGTRLADHATVVLDTGVPPGDVAHPADEPRTSAVSTILCSYLWSLLLAELTDLATARGTKLPLWTSSNVPGGDEHNAELMARYGDRIPELTGPPA</sequence>
<reference evidence="2 3" key="1">
    <citation type="submission" date="2018-03" db="EMBL/GenBank/DDBJ databases">
        <title>Genomic Encyclopedia of Type Strains, Phase III (KMG-III): the genomes of soil and plant-associated and newly described type strains.</title>
        <authorList>
            <person name="Whitman W."/>
        </authorList>
    </citation>
    <scope>NUCLEOTIDE SEQUENCE [LARGE SCALE GENOMIC DNA]</scope>
    <source>
        <strain evidence="2 3">CGMCC 4.7125</strain>
    </source>
</reference>
<accession>A0A2T0LNE0</accession>
<proteinExistence type="predicted"/>
<protein>
    <submittedName>
        <fullName evidence="2">Putative phosphosugar-binding protein</fullName>
    </submittedName>
</protein>
<dbReference type="SUPFAM" id="SSF53697">
    <property type="entry name" value="SIS domain"/>
    <property type="match status" value="1"/>
</dbReference>
<comment type="caution">
    <text evidence="2">The sequence shown here is derived from an EMBL/GenBank/DDBJ whole genome shotgun (WGS) entry which is preliminary data.</text>
</comment>
<dbReference type="GO" id="GO:1901135">
    <property type="term" value="P:carbohydrate derivative metabolic process"/>
    <property type="evidence" value="ECO:0007669"/>
    <property type="project" value="InterPro"/>
</dbReference>
<keyword evidence="3" id="KW-1185">Reference proteome</keyword>
<dbReference type="NCBIfam" id="NF002805">
    <property type="entry name" value="PRK02947.1"/>
    <property type="match status" value="1"/>
</dbReference>
<gene>
    <name evidence="2" type="ORF">B0I33_111219</name>
</gene>
<dbReference type="CDD" id="cd05013">
    <property type="entry name" value="SIS_RpiR"/>
    <property type="match status" value="1"/>
</dbReference>
<feature type="domain" description="SIS" evidence="1">
    <location>
        <begin position="26"/>
        <end position="200"/>
    </location>
</feature>
<dbReference type="Proteomes" id="UP000238362">
    <property type="component" value="Unassembled WGS sequence"/>
</dbReference>
<dbReference type="RefSeq" id="WP_106181355.1">
    <property type="nucleotide sequence ID" value="NZ_PVNH01000011.1"/>
</dbReference>
<evidence type="ECO:0000259" key="1">
    <source>
        <dbReference type="PROSITE" id="PS51464"/>
    </source>
</evidence>
<dbReference type="EMBL" id="PVNH01000011">
    <property type="protein sequence ID" value="PRX44705.1"/>
    <property type="molecule type" value="Genomic_DNA"/>
</dbReference>
<dbReference type="GO" id="GO:0097367">
    <property type="term" value="F:carbohydrate derivative binding"/>
    <property type="evidence" value="ECO:0007669"/>
    <property type="project" value="InterPro"/>
</dbReference>
<dbReference type="Gene3D" id="3.40.50.10490">
    <property type="entry name" value="Glucose-6-phosphate isomerase like protein, domain 1"/>
    <property type="match status" value="1"/>
</dbReference>
<dbReference type="InterPro" id="IPR046348">
    <property type="entry name" value="SIS_dom_sf"/>
</dbReference>
<dbReference type="InterPro" id="IPR001347">
    <property type="entry name" value="SIS_dom"/>
</dbReference>
<evidence type="ECO:0000313" key="3">
    <source>
        <dbReference type="Proteomes" id="UP000238362"/>
    </source>
</evidence>
<dbReference type="OrthoDB" id="9805185at2"/>
<dbReference type="InterPro" id="IPR035472">
    <property type="entry name" value="RpiR-like_SIS"/>
</dbReference>
<evidence type="ECO:0000313" key="2">
    <source>
        <dbReference type="EMBL" id="PRX44705.1"/>
    </source>
</evidence>